<evidence type="ECO:0000256" key="1">
    <source>
        <dbReference type="SAM" id="MobiDB-lite"/>
    </source>
</evidence>
<keyword evidence="3" id="KW-1185">Reference proteome</keyword>
<sequence>EHFDENQIQKWFKEKLPQCFDQLENQFKDFDPFKTGQISSQIFLEQLKLFGLKLEEKLFEYFLKRLNVLSALNDQLIKYEEVLNAFKQIVTSNKKKSKEENPLPKEDFIQSS</sequence>
<dbReference type="Gene3D" id="1.10.238.10">
    <property type="entry name" value="EF-hand"/>
    <property type="match status" value="1"/>
</dbReference>
<name>A0A816HSW0_ADIRI</name>
<dbReference type="Proteomes" id="UP000663828">
    <property type="component" value="Unassembled WGS sequence"/>
</dbReference>
<comment type="caution">
    <text evidence="2">The sequence shown here is derived from an EMBL/GenBank/DDBJ whole genome shotgun (WGS) entry which is preliminary data.</text>
</comment>
<feature type="non-terminal residue" evidence="2">
    <location>
        <position position="1"/>
    </location>
</feature>
<accession>A0A816HSW0</accession>
<feature type="non-terminal residue" evidence="2">
    <location>
        <position position="112"/>
    </location>
</feature>
<proteinExistence type="predicted"/>
<feature type="compositionally biased region" description="Basic and acidic residues" evidence="1">
    <location>
        <begin position="97"/>
        <end position="112"/>
    </location>
</feature>
<evidence type="ECO:0000313" key="3">
    <source>
        <dbReference type="Proteomes" id="UP000663828"/>
    </source>
</evidence>
<organism evidence="2 3">
    <name type="scientific">Adineta ricciae</name>
    <name type="common">Rotifer</name>
    <dbReference type="NCBI Taxonomy" id="249248"/>
    <lineage>
        <taxon>Eukaryota</taxon>
        <taxon>Metazoa</taxon>
        <taxon>Spiralia</taxon>
        <taxon>Gnathifera</taxon>
        <taxon>Rotifera</taxon>
        <taxon>Eurotatoria</taxon>
        <taxon>Bdelloidea</taxon>
        <taxon>Adinetida</taxon>
        <taxon>Adinetidae</taxon>
        <taxon>Adineta</taxon>
    </lineage>
</organism>
<dbReference type="SUPFAM" id="SSF47473">
    <property type="entry name" value="EF-hand"/>
    <property type="match status" value="1"/>
</dbReference>
<protein>
    <recommendedName>
        <fullName evidence="4">EF-hand domain-containing protein</fullName>
    </recommendedName>
</protein>
<dbReference type="InterPro" id="IPR011992">
    <property type="entry name" value="EF-hand-dom_pair"/>
</dbReference>
<evidence type="ECO:0008006" key="4">
    <source>
        <dbReference type="Google" id="ProtNLM"/>
    </source>
</evidence>
<dbReference type="EMBL" id="CAJNOR010021133">
    <property type="protein sequence ID" value="CAF1691080.1"/>
    <property type="molecule type" value="Genomic_DNA"/>
</dbReference>
<gene>
    <name evidence="2" type="ORF">XAT740_LOCUS64032</name>
</gene>
<evidence type="ECO:0000313" key="2">
    <source>
        <dbReference type="EMBL" id="CAF1691080.1"/>
    </source>
</evidence>
<feature type="region of interest" description="Disordered" evidence="1">
    <location>
        <begin position="92"/>
        <end position="112"/>
    </location>
</feature>
<reference evidence="2" key="1">
    <citation type="submission" date="2021-02" db="EMBL/GenBank/DDBJ databases">
        <authorList>
            <person name="Nowell W R."/>
        </authorList>
    </citation>
    <scope>NUCLEOTIDE SEQUENCE</scope>
</reference>
<dbReference type="AlphaFoldDB" id="A0A816HSW0"/>